<organism evidence="1 2">
    <name type="scientific">Terriglobus saanensis (strain ATCC BAA-1853 / DSM 23119 / SP1PR4)</name>
    <dbReference type="NCBI Taxonomy" id="401053"/>
    <lineage>
        <taxon>Bacteria</taxon>
        <taxon>Pseudomonadati</taxon>
        <taxon>Acidobacteriota</taxon>
        <taxon>Terriglobia</taxon>
        <taxon>Terriglobales</taxon>
        <taxon>Acidobacteriaceae</taxon>
        <taxon>Terriglobus</taxon>
    </lineage>
</organism>
<dbReference type="Proteomes" id="UP000006844">
    <property type="component" value="Chromosome"/>
</dbReference>
<dbReference type="KEGG" id="tsa:AciPR4_3098"/>
<sequence>MEQQNENGVPDGVPTGEKIVQERRTWLGGLLPRFKQPEALYYFRMIEVALEEAQDGKKGAPTDEALLARDWIARPTPKISDRLAYLTSFSHACFVLELAEDVIRCSLLGVIDRKQRFDTRECAERLAELQSHPLEGDEVELFDAPRVVPVRDQGVLFA</sequence>
<evidence type="ECO:0000313" key="2">
    <source>
        <dbReference type="Proteomes" id="UP000006844"/>
    </source>
</evidence>
<dbReference type="EMBL" id="CP002467">
    <property type="protein sequence ID" value="ADV83856.1"/>
    <property type="molecule type" value="Genomic_DNA"/>
</dbReference>
<accession>E8V6Q4</accession>
<keyword evidence="2" id="KW-1185">Reference proteome</keyword>
<dbReference type="OrthoDB" id="9918170at2"/>
<gene>
    <name evidence="1" type="ordered locus">AciPR4_3098</name>
</gene>
<dbReference type="AlphaFoldDB" id="E8V6Q4"/>
<dbReference type="STRING" id="401053.AciPR4_3098"/>
<name>E8V6Q4_TERSS</name>
<protein>
    <submittedName>
        <fullName evidence="1">Uncharacterized protein</fullName>
    </submittedName>
</protein>
<reference evidence="1 2" key="1">
    <citation type="journal article" date="2012" name="Stand. Genomic Sci.">
        <title>Complete genome sequence of Terriglobus saanensis type strain SP1PR4(T), an Acidobacteria from tundra soil.</title>
        <authorList>
            <person name="Rawat S.R."/>
            <person name="Mannisto M.K."/>
            <person name="Starovoytov V."/>
            <person name="Goodwin L."/>
            <person name="Nolan M."/>
            <person name="Hauser L."/>
            <person name="Land M."/>
            <person name="Davenport K.W."/>
            <person name="Woyke T."/>
            <person name="Haggblom M.M."/>
        </authorList>
    </citation>
    <scope>NUCLEOTIDE SEQUENCE</scope>
    <source>
        <strain evidence="2">ATCC BAA-1853 / DSM 23119 / SP1PR4</strain>
    </source>
</reference>
<proteinExistence type="predicted"/>
<dbReference type="HOGENOM" id="CLU_1668548_0_0_0"/>
<dbReference type="RefSeq" id="WP_013569587.1">
    <property type="nucleotide sequence ID" value="NC_014963.1"/>
</dbReference>
<dbReference type="eggNOG" id="ENOG502ZG22">
    <property type="taxonomic scope" value="Bacteria"/>
</dbReference>
<evidence type="ECO:0000313" key="1">
    <source>
        <dbReference type="EMBL" id="ADV83856.1"/>
    </source>
</evidence>